<feature type="non-terminal residue" evidence="1">
    <location>
        <position position="33"/>
    </location>
</feature>
<dbReference type="AlphaFoldDB" id="X1LD47"/>
<name>X1LD47_9ZZZZ</name>
<comment type="caution">
    <text evidence="1">The sequence shown here is derived from an EMBL/GenBank/DDBJ whole genome shotgun (WGS) entry which is preliminary data.</text>
</comment>
<sequence>MVVVSLLARVWEDIGFIEQTLYNGGFARWYENF</sequence>
<reference evidence="1" key="1">
    <citation type="journal article" date="2014" name="Front. Microbiol.">
        <title>High frequency of phylogenetically diverse reductive dehalogenase-homologous genes in deep subseafloor sedimentary metagenomes.</title>
        <authorList>
            <person name="Kawai M."/>
            <person name="Futagami T."/>
            <person name="Toyoda A."/>
            <person name="Takaki Y."/>
            <person name="Nishi S."/>
            <person name="Hori S."/>
            <person name="Arai W."/>
            <person name="Tsubouchi T."/>
            <person name="Morono Y."/>
            <person name="Uchiyama I."/>
            <person name="Ito T."/>
            <person name="Fujiyama A."/>
            <person name="Inagaki F."/>
            <person name="Takami H."/>
        </authorList>
    </citation>
    <scope>NUCLEOTIDE SEQUENCE</scope>
    <source>
        <strain evidence="1">Expedition CK06-06</strain>
    </source>
</reference>
<evidence type="ECO:0000313" key="1">
    <source>
        <dbReference type="EMBL" id="GAI17227.1"/>
    </source>
</evidence>
<accession>X1LD47</accession>
<organism evidence="1">
    <name type="scientific">marine sediment metagenome</name>
    <dbReference type="NCBI Taxonomy" id="412755"/>
    <lineage>
        <taxon>unclassified sequences</taxon>
        <taxon>metagenomes</taxon>
        <taxon>ecological metagenomes</taxon>
    </lineage>
</organism>
<proteinExistence type="predicted"/>
<gene>
    <name evidence="1" type="ORF">S06H3_11628</name>
</gene>
<protein>
    <submittedName>
        <fullName evidence="1">Uncharacterized protein</fullName>
    </submittedName>
</protein>
<dbReference type="EMBL" id="BARV01005717">
    <property type="protein sequence ID" value="GAI17227.1"/>
    <property type="molecule type" value="Genomic_DNA"/>
</dbReference>